<reference evidence="2 6" key="2">
    <citation type="journal article" date="2011" name="Nucleic Acids Res.">
        <title>Insights into the evolution of Archaea and eukaryotic protein modifier systems revealed by the genome of a novel archaeal group.</title>
        <authorList>
            <person name="Nunoura T."/>
            <person name="Takaki Y."/>
            <person name="Kakuta J."/>
            <person name="Nishi S."/>
            <person name="Sugahara J."/>
            <person name="Kazama H."/>
            <person name="Chee G."/>
            <person name="Hattori M."/>
            <person name="Kanai A."/>
            <person name="Atomi H."/>
            <person name="Takai K."/>
            <person name="Takami H."/>
        </authorList>
    </citation>
    <scope>NUCLEOTIDE SEQUENCE [LARGE SCALE GENOMIC DNA]</scope>
</reference>
<evidence type="ECO:0000313" key="2">
    <source>
        <dbReference type="EMBL" id="BAJ46951.1"/>
    </source>
</evidence>
<dbReference type="STRING" id="311458.CSUB_C0121"/>
<sequence>MVRELVSLVEQLKKRIQDYQKELQSSEALTRYVLIDPLLRGLGWDTENPELVRPEVSTPAGRPDYALLHNGQRLAFVGAKPLGKQEDLLQQISYCVSEGVRYFIATDGSRWEVYDTGIQKPLQEKKIVEWDIQSMNAGEVVRRAFAIMRYAGINEPAPPSIISEGTGPPPPGKRLTDFSLKPGDQLKFTRIIFPDGKSYQLKYWRDILTAAVEWLHSTGKLPPPPIKAGNGVTYLVNTRPVHENGKSFHASKRIGTLYVNTQFKIRDIIRHTISLLQKSGVSPDNVFLSVD</sequence>
<dbReference type="EMBL" id="BA000048">
    <property type="protein sequence ID" value="BAJ49984.1"/>
    <property type="molecule type" value="Genomic_DNA"/>
</dbReference>
<reference evidence="2 6" key="1">
    <citation type="journal article" date="2005" name="Environ. Microbiol.">
        <title>Genetic and functional properties of uncultivated thermophilic crenarchaeotes from a subsurface gold mine as revealed by analysis of genome fragments.</title>
        <authorList>
            <person name="Nunoura T."/>
            <person name="Hirayama H."/>
            <person name="Takami H."/>
            <person name="Oida H."/>
            <person name="Nishi S."/>
            <person name="Shimamura S."/>
            <person name="Suzuki Y."/>
            <person name="Inagaki F."/>
            <person name="Takai K."/>
            <person name="Nealson K.H."/>
            <person name="Horikoshi K."/>
        </authorList>
    </citation>
    <scope>NUCLEOTIDE SEQUENCE [LARGE SCALE GENOMIC DNA]</scope>
</reference>
<dbReference type="AlphaFoldDB" id="E6N3P5"/>
<evidence type="ECO:0000313" key="5">
    <source>
        <dbReference type="EMBL" id="BAJ49984.1"/>
    </source>
</evidence>
<accession>E6N3P5</accession>
<dbReference type="Gene3D" id="3.90.1570.30">
    <property type="match status" value="1"/>
</dbReference>
<dbReference type="BioCyc" id="CCAL311458:G131R-122-MONOMER"/>
<dbReference type="Proteomes" id="UP000008120">
    <property type="component" value="Chromosome"/>
</dbReference>
<dbReference type="EMBL" id="AP011880">
    <property type="protein sequence ID" value="BAJ49037.1"/>
    <property type="molecule type" value="Genomic_DNA"/>
</dbReference>
<evidence type="ECO:0000313" key="3">
    <source>
        <dbReference type="EMBL" id="BAJ49037.1"/>
    </source>
</evidence>
<evidence type="ECO:0000256" key="1">
    <source>
        <dbReference type="SAM" id="Coils"/>
    </source>
</evidence>
<feature type="coiled-coil region" evidence="1">
    <location>
        <begin position="2"/>
        <end position="29"/>
    </location>
</feature>
<gene>
    <name evidence="5" type="ORF">CSUB_C0121</name>
    <name evidence="3" type="ORF">HGMM_F11E05C15</name>
    <name evidence="4" type="ORF">HGMM_F32H09C05</name>
    <name evidence="2" type="ORF">HGMM_F37B02C34</name>
</gene>
<dbReference type="EMBL" id="AP011745">
    <property type="protein sequence ID" value="BAJ46951.1"/>
    <property type="molecule type" value="Genomic_DNA"/>
</dbReference>
<proteinExistence type="predicted"/>
<dbReference type="KEGG" id="csu:CSUB_C0121"/>
<evidence type="ECO:0000313" key="4">
    <source>
        <dbReference type="EMBL" id="BAJ49066.1"/>
    </source>
</evidence>
<name>E6N3P5_CALS0</name>
<evidence type="ECO:0000313" key="6">
    <source>
        <dbReference type="Proteomes" id="UP000008120"/>
    </source>
</evidence>
<keyword evidence="1" id="KW-0175">Coiled coil</keyword>
<reference evidence="2" key="3">
    <citation type="journal article" date="2012" name="PLoS ONE">
        <title>A Deeply Branching Thermophilic Bacterium with an Ancient Acetyl-CoA Pathway Dominates a Subsurface Ecosystem.</title>
        <authorList>
            <person name="Takami H."/>
            <person name="Noguchi H."/>
            <person name="Takaki Y."/>
            <person name="Uchiyama I."/>
            <person name="Toyoda A."/>
            <person name="Nishi S."/>
            <person name="Chee G.-J."/>
            <person name="Arai W."/>
            <person name="Nunoura T."/>
            <person name="Itoh T."/>
            <person name="Hattori M."/>
            <person name="Takai K."/>
        </authorList>
    </citation>
    <scope>NUCLEOTIDE SEQUENCE</scope>
</reference>
<dbReference type="EMBL" id="AP011882">
    <property type="protein sequence ID" value="BAJ49066.1"/>
    <property type="molecule type" value="Genomic_DNA"/>
</dbReference>
<protein>
    <submittedName>
        <fullName evidence="2">Hypothetical conserved protein</fullName>
    </submittedName>
    <submittedName>
        <fullName evidence="3">Type I restriction enzyme R protein N terminal domain protein</fullName>
    </submittedName>
</protein>
<organism evidence="2 6">
    <name type="scientific">Caldiarchaeum subterraneum</name>
    <dbReference type="NCBI Taxonomy" id="311458"/>
    <lineage>
        <taxon>Archaea</taxon>
        <taxon>Nitrososphaerota</taxon>
        <taxon>Candidatus Caldarchaeales</taxon>
        <taxon>Candidatus Caldarchaeaceae</taxon>
        <taxon>Candidatus Caldarchaeum</taxon>
    </lineage>
</organism>